<dbReference type="SUPFAM" id="SSF46689">
    <property type="entry name" value="Homeodomain-like"/>
    <property type="match status" value="1"/>
</dbReference>
<dbReference type="PANTHER" id="PTHR46380">
    <property type="entry name" value="CYCLIN-D-BINDING MYB-LIKE TRANSCRIPTION FACTOR 1"/>
    <property type="match status" value="1"/>
</dbReference>
<feature type="compositionally biased region" description="Low complexity" evidence="4">
    <location>
        <begin position="257"/>
        <end position="269"/>
    </location>
</feature>
<organism evidence="7 8">
    <name type="scientific">Seminavis robusta</name>
    <dbReference type="NCBI Taxonomy" id="568900"/>
    <lineage>
        <taxon>Eukaryota</taxon>
        <taxon>Sar</taxon>
        <taxon>Stramenopiles</taxon>
        <taxon>Ochrophyta</taxon>
        <taxon>Bacillariophyta</taxon>
        <taxon>Bacillariophyceae</taxon>
        <taxon>Bacillariophycidae</taxon>
        <taxon>Naviculales</taxon>
        <taxon>Naviculaceae</taxon>
        <taxon>Seminavis</taxon>
    </lineage>
</organism>
<dbReference type="SMART" id="SM00717">
    <property type="entry name" value="SANT"/>
    <property type="match status" value="3"/>
</dbReference>
<reference evidence="7" key="1">
    <citation type="submission" date="2020-06" db="EMBL/GenBank/DDBJ databases">
        <authorList>
            <consortium name="Plant Systems Biology data submission"/>
        </authorList>
    </citation>
    <scope>NUCLEOTIDE SEQUENCE</scope>
    <source>
        <strain evidence="7">D6</strain>
    </source>
</reference>
<dbReference type="GO" id="GO:0003700">
    <property type="term" value="F:DNA-binding transcription factor activity"/>
    <property type="evidence" value="ECO:0007669"/>
    <property type="project" value="TreeGrafter"/>
</dbReference>
<dbReference type="InterPro" id="IPR017930">
    <property type="entry name" value="Myb_dom"/>
</dbReference>
<feature type="domain" description="HTH myb-type" evidence="6">
    <location>
        <begin position="96"/>
        <end position="145"/>
    </location>
</feature>
<evidence type="ECO:0000256" key="2">
    <source>
        <dbReference type="ARBA" id="ARBA00023125"/>
    </source>
</evidence>
<dbReference type="InterPro" id="IPR009057">
    <property type="entry name" value="Homeodomain-like_sf"/>
</dbReference>
<feature type="compositionally biased region" description="Low complexity" evidence="4">
    <location>
        <begin position="281"/>
        <end position="293"/>
    </location>
</feature>
<protein>
    <submittedName>
        <fullName evidence="7">Cyclin D binding myb-like transcription factor 1</fullName>
    </submittedName>
</protein>
<dbReference type="GO" id="GO:0005634">
    <property type="term" value="C:nucleus"/>
    <property type="evidence" value="ECO:0007669"/>
    <property type="project" value="UniProtKB-SubCell"/>
</dbReference>
<dbReference type="Pfam" id="PF13921">
    <property type="entry name" value="Myb_DNA-bind_6"/>
    <property type="match status" value="1"/>
</dbReference>
<evidence type="ECO:0000256" key="3">
    <source>
        <dbReference type="ARBA" id="ARBA00023242"/>
    </source>
</evidence>
<dbReference type="PANTHER" id="PTHR46380:SF2">
    <property type="entry name" value="CYCLIN-D-BINDING MYB-LIKE TRANSCRIPTION FACTOR 1"/>
    <property type="match status" value="1"/>
</dbReference>
<keyword evidence="8" id="KW-1185">Reference proteome</keyword>
<dbReference type="EMBL" id="CAICTM010001756">
    <property type="protein sequence ID" value="CAB9525980.1"/>
    <property type="molecule type" value="Genomic_DNA"/>
</dbReference>
<comment type="caution">
    <text evidence="7">The sequence shown here is derived from an EMBL/GenBank/DDBJ whole genome shotgun (WGS) entry which is preliminary data.</text>
</comment>
<dbReference type="OrthoDB" id="39591at2759"/>
<name>A0A9N8EWG1_9STRA</name>
<dbReference type="InterPro" id="IPR051651">
    <property type="entry name" value="DMTF1_DNA-bind_reg"/>
</dbReference>
<evidence type="ECO:0000256" key="4">
    <source>
        <dbReference type="SAM" id="MobiDB-lite"/>
    </source>
</evidence>
<dbReference type="CDD" id="cd00167">
    <property type="entry name" value="SANT"/>
    <property type="match status" value="2"/>
</dbReference>
<keyword evidence="3" id="KW-0539">Nucleus</keyword>
<evidence type="ECO:0000313" key="7">
    <source>
        <dbReference type="EMBL" id="CAB9525980.1"/>
    </source>
</evidence>
<accession>A0A9N8EWG1</accession>
<comment type="subcellular location">
    <subcellularLocation>
        <location evidence="1">Nucleus</location>
    </subcellularLocation>
</comment>
<dbReference type="AlphaFoldDB" id="A0A9N8EWG1"/>
<evidence type="ECO:0000259" key="5">
    <source>
        <dbReference type="PROSITE" id="PS50090"/>
    </source>
</evidence>
<dbReference type="InterPro" id="IPR001005">
    <property type="entry name" value="SANT/Myb"/>
</dbReference>
<dbReference type="Proteomes" id="UP001153069">
    <property type="component" value="Unassembled WGS sequence"/>
</dbReference>
<dbReference type="PROSITE" id="PS51294">
    <property type="entry name" value="HTH_MYB"/>
    <property type="match status" value="1"/>
</dbReference>
<dbReference type="GO" id="GO:0000976">
    <property type="term" value="F:transcription cis-regulatory region binding"/>
    <property type="evidence" value="ECO:0007669"/>
    <property type="project" value="TreeGrafter"/>
</dbReference>
<dbReference type="Gene3D" id="1.10.10.60">
    <property type="entry name" value="Homeodomain-like"/>
    <property type="match status" value="2"/>
</dbReference>
<evidence type="ECO:0000256" key="1">
    <source>
        <dbReference type="ARBA" id="ARBA00004123"/>
    </source>
</evidence>
<gene>
    <name evidence="7" type="ORF">SEMRO_1758_G295750.1</name>
</gene>
<evidence type="ECO:0000313" key="8">
    <source>
        <dbReference type="Proteomes" id="UP001153069"/>
    </source>
</evidence>
<evidence type="ECO:0000259" key="6">
    <source>
        <dbReference type="PROSITE" id="PS51294"/>
    </source>
</evidence>
<sequence length="407" mass="45405">MTHPGEPSNNWTKNGFGEAVPPAKGKGKFSSEESEQVRRAVKEFCDAKNISSDRLCSECEHKAELKGAWMEIAKQLPHRSVQSVYRHGLRILHPFKRGAWTDKEIARLFELVTLHGKKWVKIQNELHRSSDACRDKYREMSEDYQKGRWKELETEQLKTLIREHIKADPNTTMVEIGKMVEAEGIKMPWVAISKAMGNRSRLSCFKKFQKMTGLFSPSDEGKKCIQFEGFTGADGKRKPAKNRAGRPTAPATNTVQSAATESTTSNSTTVRPTEAPHTGSAPATTQQQQPVAEQAVSIMPGTDMTMLPPDGIFQEDVAGDEDMFLLSELASSGATRTSDVSWESIRVEGAQERWNGMIVEWQQQEGEEATEDALTELAFYELAQLLLDRKASKMAAETVEAVDLPLV</sequence>
<feature type="region of interest" description="Disordered" evidence="4">
    <location>
        <begin position="1"/>
        <end position="34"/>
    </location>
</feature>
<dbReference type="PROSITE" id="PS50090">
    <property type="entry name" value="MYB_LIKE"/>
    <property type="match status" value="2"/>
</dbReference>
<proteinExistence type="predicted"/>
<keyword evidence="2" id="KW-0238">DNA-binding</keyword>
<feature type="domain" description="Myb-like" evidence="5">
    <location>
        <begin position="142"/>
        <end position="212"/>
    </location>
</feature>
<feature type="domain" description="Myb-like" evidence="5">
    <location>
        <begin position="96"/>
        <end position="141"/>
    </location>
</feature>
<feature type="region of interest" description="Disordered" evidence="4">
    <location>
        <begin position="231"/>
        <end position="293"/>
    </location>
</feature>